<name>A0A4D9DG10_9SAUR</name>
<evidence type="ECO:0000313" key="2">
    <source>
        <dbReference type="EMBL" id="TFJ95938.1"/>
    </source>
</evidence>
<accession>A0A4D9DG10</accession>
<gene>
    <name evidence="2" type="ORF">DR999_PMT22329</name>
</gene>
<sequence>MAQEGAEVQAEGSGVCDKREPSNKSPGGCIYTGECSDAAGVLGGFLGEQVDHALKGWMSTGTDTEVLATKEAALVAASSTATQQTHPLMDWEELEEKVAAAEGSRAEGLAQLSTLQAQRLRPCRS</sequence>
<keyword evidence="2" id="KW-0808">Transferase</keyword>
<protein>
    <submittedName>
        <fullName evidence="2">Methylmalonyl-CoA carboxyltransferase</fullName>
    </submittedName>
</protein>
<reference evidence="2 3" key="1">
    <citation type="submission" date="2019-04" db="EMBL/GenBank/DDBJ databases">
        <title>Draft genome of the big-headed turtle Platysternon megacephalum.</title>
        <authorList>
            <person name="Gong S."/>
        </authorList>
    </citation>
    <scope>NUCLEOTIDE SEQUENCE [LARGE SCALE GENOMIC DNA]</scope>
    <source>
        <strain evidence="2">DO16091913</strain>
        <tissue evidence="2">Muscle</tissue>
    </source>
</reference>
<evidence type="ECO:0000313" key="3">
    <source>
        <dbReference type="Proteomes" id="UP000297703"/>
    </source>
</evidence>
<dbReference type="AlphaFoldDB" id="A0A4D9DG10"/>
<comment type="caution">
    <text evidence="2">The sequence shown here is derived from an EMBL/GenBank/DDBJ whole genome shotgun (WGS) entry which is preliminary data.</text>
</comment>
<dbReference type="EMBL" id="QXTE01000956">
    <property type="protein sequence ID" value="TFJ95938.1"/>
    <property type="molecule type" value="Genomic_DNA"/>
</dbReference>
<evidence type="ECO:0000256" key="1">
    <source>
        <dbReference type="SAM" id="MobiDB-lite"/>
    </source>
</evidence>
<reference evidence="2 3" key="2">
    <citation type="submission" date="2019-04" db="EMBL/GenBank/DDBJ databases">
        <title>The genome sequence of big-headed turtle.</title>
        <authorList>
            <person name="Gong S."/>
        </authorList>
    </citation>
    <scope>NUCLEOTIDE SEQUENCE [LARGE SCALE GENOMIC DNA]</scope>
    <source>
        <strain evidence="2">DO16091913</strain>
        <tissue evidence="2">Muscle</tissue>
    </source>
</reference>
<keyword evidence="3" id="KW-1185">Reference proteome</keyword>
<feature type="region of interest" description="Disordered" evidence="1">
    <location>
        <begin position="1"/>
        <end position="27"/>
    </location>
</feature>
<dbReference type="Proteomes" id="UP000297703">
    <property type="component" value="Unassembled WGS sequence"/>
</dbReference>
<proteinExistence type="predicted"/>
<organism evidence="2 3">
    <name type="scientific">Platysternon megacephalum</name>
    <name type="common">big-headed turtle</name>
    <dbReference type="NCBI Taxonomy" id="55544"/>
    <lineage>
        <taxon>Eukaryota</taxon>
        <taxon>Metazoa</taxon>
        <taxon>Chordata</taxon>
        <taxon>Craniata</taxon>
        <taxon>Vertebrata</taxon>
        <taxon>Euteleostomi</taxon>
        <taxon>Archelosauria</taxon>
        <taxon>Testudinata</taxon>
        <taxon>Testudines</taxon>
        <taxon>Cryptodira</taxon>
        <taxon>Durocryptodira</taxon>
        <taxon>Testudinoidea</taxon>
        <taxon>Platysternidae</taxon>
        <taxon>Platysternon</taxon>
    </lineage>
</organism>
<dbReference type="GO" id="GO:0016740">
    <property type="term" value="F:transferase activity"/>
    <property type="evidence" value="ECO:0007669"/>
    <property type="project" value="UniProtKB-KW"/>
</dbReference>